<keyword evidence="2" id="KW-1185">Reference proteome</keyword>
<sequence>MKEADAKIFPYGVAVIKGIAELAGVETPVIDEIMKWCQEKLNKEYIVGNELNGTNLNETRSPQRFGFKSVDDLFNF</sequence>
<evidence type="ECO:0000313" key="2">
    <source>
        <dbReference type="Proteomes" id="UP001217089"/>
    </source>
</evidence>
<evidence type="ECO:0000313" key="1">
    <source>
        <dbReference type="EMBL" id="KAJ8305829.1"/>
    </source>
</evidence>
<organism evidence="1 2">
    <name type="scientific">Tegillarca granosa</name>
    <name type="common">Malaysian cockle</name>
    <name type="synonym">Anadara granosa</name>
    <dbReference type="NCBI Taxonomy" id="220873"/>
    <lineage>
        <taxon>Eukaryota</taxon>
        <taxon>Metazoa</taxon>
        <taxon>Spiralia</taxon>
        <taxon>Lophotrochozoa</taxon>
        <taxon>Mollusca</taxon>
        <taxon>Bivalvia</taxon>
        <taxon>Autobranchia</taxon>
        <taxon>Pteriomorphia</taxon>
        <taxon>Arcoida</taxon>
        <taxon>Arcoidea</taxon>
        <taxon>Arcidae</taxon>
        <taxon>Tegillarca</taxon>
    </lineage>
</organism>
<gene>
    <name evidence="1" type="ORF">KUTeg_016374</name>
</gene>
<reference evidence="1 2" key="1">
    <citation type="submission" date="2022-12" db="EMBL/GenBank/DDBJ databases">
        <title>Chromosome-level genome of Tegillarca granosa.</title>
        <authorList>
            <person name="Kim J."/>
        </authorList>
    </citation>
    <scope>NUCLEOTIDE SEQUENCE [LARGE SCALE GENOMIC DNA]</scope>
    <source>
        <strain evidence="1">Teg-2019</strain>
        <tissue evidence="1">Adductor muscle</tissue>
    </source>
</reference>
<dbReference type="PANTHER" id="PTHR38015:SF1">
    <property type="entry name" value="OPINE DEHYDROGENASE DOMAIN-CONTAINING PROTEIN"/>
    <property type="match status" value="1"/>
</dbReference>
<dbReference type="InterPro" id="IPR051729">
    <property type="entry name" value="Opine/Lysopine_DH"/>
</dbReference>
<dbReference type="Proteomes" id="UP001217089">
    <property type="component" value="Unassembled WGS sequence"/>
</dbReference>
<evidence type="ECO:0008006" key="3">
    <source>
        <dbReference type="Google" id="ProtNLM"/>
    </source>
</evidence>
<dbReference type="PANTHER" id="PTHR38015">
    <property type="entry name" value="BLR6086 PROTEIN"/>
    <property type="match status" value="1"/>
</dbReference>
<accession>A0ABQ9EKN7</accession>
<dbReference type="EMBL" id="JARBDR010000813">
    <property type="protein sequence ID" value="KAJ8305829.1"/>
    <property type="molecule type" value="Genomic_DNA"/>
</dbReference>
<dbReference type="InterPro" id="IPR013328">
    <property type="entry name" value="6PGD_dom2"/>
</dbReference>
<protein>
    <recommendedName>
        <fullName evidence="3">Opine dehydrogenase domain-containing protein</fullName>
    </recommendedName>
</protein>
<dbReference type="Gene3D" id="1.10.1040.10">
    <property type="entry name" value="N-(1-d-carboxylethyl)-l-norvaline Dehydrogenase, domain 2"/>
    <property type="match status" value="1"/>
</dbReference>
<name>A0ABQ9EKN7_TEGGR</name>
<proteinExistence type="predicted"/>
<dbReference type="InterPro" id="IPR008927">
    <property type="entry name" value="6-PGluconate_DH-like_C_sf"/>
</dbReference>
<dbReference type="SUPFAM" id="SSF48179">
    <property type="entry name" value="6-phosphogluconate dehydrogenase C-terminal domain-like"/>
    <property type="match status" value="1"/>
</dbReference>
<comment type="caution">
    <text evidence="1">The sequence shown here is derived from an EMBL/GenBank/DDBJ whole genome shotgun (WGS) entry which is preliminary data.</text>
</comment>